<dbReference type="CDD" id="cd01659">
    <property type="entry name" value="TRX_superfamily"/>
    <property type="match status" value="1"/>
</dbReference>
<sequence length="199" mass="22347">MESNIISNSIKKAVSYSTYRTLIKGLLVEEKSTGKNQSEELTNYSKLNDKRMDRLDKTMKLTAETQEALNKLTKKFTFLVIAEGWCGDAAQVLPVLNKIAEATSKIDLKIVCRDENDELMNQYLTNGGKAIPKLIIVDQNTNVIDSWGPRPSTATQMVLDYKNAHGSLDAEFKKNLQIWYNKDKGINTQNDILAVLQAS</sequence>
<accession>A0ABW3WRF8</accession>
<reference evidence="2" key="1">
    <citation type="journal article" date="2019" name="Int. J. Syst. Evol. Microbiol.">
        <title>The Global Catalogue of Microorganisms (GCM) 10K type strain sequencing project: providing services to taxonomists for standard genome sequencing and annotation.</title>
        <authorList>
            <consortium name="The Broad Institute Genomics Platform"/>
            <consortium name="The Broad Institute Genome Sequencing Center for Infectious Disease"/>
            <person name="Wu L."/>
            <person name="Ma J."/>
        </authorList>
    </citation>
    <scope>NUCLEOTIDE SEQUENCE [LARGE SCALE GENOMIC DNA]</scope>
    <source>
        <strain evidence="2">CCUG 62221</strain>
    </source>
</reference>
<comment type="caution">
    <text evidence="1">The sequence shown here is derived from an EMBL/GenBank/DDBJ whole genome shotgun (WGS) entry which is preliminary data.</text>
</comment>
<gene>
    <name evidence="1" type="ORF">ACFQ5N_13480</name>
</gene>
<keyword evidence="2" id="KW-1185">Reference proteome</keyword>
<protein>
    <submittedName>
        <fullName evidence="1">Thioredoxin family protein</fullName>
    </submittedName>
</protein>
<dbReference type="RefSeq" id="WP_386810232.1">
    <property type="nucleotide sequence ID" value="NZ_JBHTMV010000009.1"/>
</dbReference>
<name>A0ABW3WRF8_9FLAO</name>
<dbReference type="Proteomes" id="UP001597241">
    <property type="component" value="Unassembled WGS sequence"/>
</dbReference>
<dbReference type="EMBL" id="JBHTMV010000009">
    <property type="protein sequence ID" value="MFD1294849.1"/>
    <property type="molecule type" value="Genomic_DNA"/>
</dbReference>
<dbReference type="Gene3D" id="3.40.30.10">
    <property type="entry name" value="Glutaredoxin"/>
    <property type="match status" value="1"/>
</dbReference>
<organism evidence="1 2">
    <name type="scientific">Lutibacter holmesii</name>
    <dbReference type="NCBI Taxonomy" id="1137985"/>
    <lineage>
        <taxon>Bacteria</taxon>
        <taxon>Pseudomonadati</taxon>
        <taxon>Bacteroidota</taxon>
        <taxon>Flavobacteriia</taxon>
        <taxon>Flavobacteriales</taxon>
        <taxon>Flavobacteriaceae</taxon>
        <taxon>Lutibacter</taxon>
    </lineage>
</organism>
<dbReference type="InterPro" id="IPR036249">
    <property type="entry name" value="Thioredoxin-like_sf"/>
</dbReference>
<evidence type="ECO:0000313" key="1">
    <source>
        <dbReference type="EMBL" id="MFD1294849.1"/>
    </source>
</evidence>
<proteinExistence type="predicted"/>
<dbReference type="SUPFAM" id="SSF52833">
    <property type="entry name" value="Thioredoxin-like"/>
    <property type="match status" value="1"/>
</dbReference>
<evidence type="ECO:0000313" key="2">
    <source>
        <dbReference type="Proteomes" id="UP001597241"/>
    </source>
</evidence>
<dbReference type="Pfam" id="PF14595">
    <property type="entry name" value="Thioredoxin_9"/>
    <property type="match status" value="1"/>
</dbReference>